<feature type="compositionally biased region" description="Low complexity" evidence="1">
    <location>
        <begin position="117"/>
        <end position="129"/>
    </location>
</feature>
<evidence type="ECO:0000256" key="1">
    <source>
        <dbReference type="SAM" id="MobiDB-lite"/>
    </source>
</evidence>
<comment type="caution">
    <text evidence="2">The sequence shown here is derived from an EMBL/GenBank/DDBJ whole genome shotgun (WGS) entry which is preliminary data.</text>
</comment>
<dbReference type="Proteomes" id="UP000609651">
    <property type="component" value="Unassembled WGS sequence"/>
</dbReference>
<keyword evidence="3" id="KW-1185">Reference proteome</keyword>
<accession>A0ABX1VG91</accession>
<reference evidence="2 3" key="1">
    <citation type="journal article" date="2020" name="Syst. Appl. Microbiol.">
        <title>Alienimonas chondri sp. nov., a novel planctomycete isolated from the biofilm of the red alga Chondrus crispus.</title>
        <authorList>
            <person name="Vitorino I."/>
            <person name="Albuquerque L."/>
            <person name="Wiegand S."/>
            <person name="Kallscheuer N."/>
            <person name="da Costa M.S."/>
            <person name="Lobo-da-Cunha A."/>
            <person name="Jogler C."/>
            <person name="Lage O.M."/>
        </authorList>
    </citation>
    <scope>NUCLEOTIDE SEQUENCE [LARGE SCALE GENOMIC DNA]</scope>
    <source>
        <strain evidence="2 3">LzC2</strain>
    </source>
</reference>
<feature type="region of interest" description="Disordered" evidence="1">
    <location>
        <begin position="52"/>
        <end position="86"/>
    </location>
</feature>
<proteinExistence type="predicted"/>
<dbReference type="EMBL" id="WTPX01000124">
    <property type="protein sequence ID" value="NNJ27144.1"/>
    <property type="molecule type" value="Genomic_DNA"/>
</dbReference>
<evidence type="ECO:0000313" key="3">
    <source>
        <dbReference type="Proteomes" id="UP000609651"/>
    </source>
</evidence>
<evidence type="ECO:0008006" key="4">
    <source>
        <dbReference type="Google" id="ProtNLM"/>
    </source>
</evidence>
<feature type="region of interest" description="Disordered" evidence="1">
    <location>
        <begin position="117"/>
        <end position="154"/>
    </location>
</feature>
<sequence>MEAVRGRVDRHAADFSEAARRSGDWTCYVRSAPLACAAAAAAVGYLAVPARPRSPKVVRTKGKRRSSDSEAASPKEVVERPVSGKGPWMGLAAVIGNVAVRAGTAYLSQKAGSMFGAAAADADSPSAGPTERPPGEARGPGASRNADRPFGSPR</sequence>
<protein>
    <recommendedName>
        <fullName evidence="4">DUF4235 domain-containing protein</fullName>
    </recommendedName>
</protein>
<feature type="compositionally biased region" description="Basic residues" evidence="1">
    <location>
        <begin position="53"/>
        <end position="64"/>
    </location>
</feature>
<name>A0ABX1VG91_9PLAN</name>
<organism evidence="2 3">
    <name type="scientific">Alienimonas chondri</name>
    <dbReference type="NCBI Taxonomy" id="2681879"/>
    <lineage>
        <taxon>Bacteria</taxon>
        <taxon>Pseudomonadati</taxon>
        <taxon>Planctomycetota</taxon>
        <taxon>Planctomycetia</taxon>
        <taxon>Planctomycetales</taxon>
        <taxon>Planctomycetaceae</taxon>
        <taxon>Alienimonas</taxon>
    </lineage>
</organism>
<gene>
    <name evidence="2" type="ORF">LzC2_32440</name>
</gene>
<evidence type="ECO:0000313" key="2">
    <source>
        <dbReference type="EMBL" id="NNJ27144.1"/>
    </source>
</evidence>